<evidence type="ECO:0000313" key="1">
    <source>
        <dbReference type="EMBL" id="AFS77333.1"/>
    </source>
</evidence>
<dbReference type="STRING" id="1128398.Curi_c02530"/>
<keyword evidence="1" id="KW-0282">Flagellum</keyword>
<proteinExistence type="predicted"/>
<dbReference type="HOGENOM" id="CLU_173859_0_0_9"/>
<protein>
    <submittedName>
        <fullName evidence="1">Flagellar protein</fullName>
    </submittedName>
</protein>
<dbReference type="OrthoDB" id="1707905at2"/>
<keyword evidence="1" id="KW-0969">Cilium</keyword>
<evidence type="ECO:0000313" key="2">
    <source>
        <dbReference type="Proteomes" id="UP000006094"/>
    </source>
</evidence>
<dbReference type="RefSeq" id="WP_014966470.1">
    <property type="nucleotide sequence ID" value="NC_018664.1"/>
</dbReference>
<dbReference type="Proteomes" id="UP000006094">
    <property type="component" value="Chromosome"/>
</dbReference>
<dbReference type="KEGG" id="cad:Curi_c02530"/>
<organism evidence="1 2">
    <name type="scientific">Gottschalkia acidurici (strain ATCC 7906 / DSM 604 / BCRC 14475 / CIP 104303 / KCTC 5404 / NCIMB 10678 / 9a)</name>
    <name type="common">Clostridium acidurici</name>
    <dbReference type="NCBI Taxonomy" id="1128398"/>
    <lineage>
        <taxon>Bacteria</taxon>
        <taxon>Bacillati</taxon>
        <taxon>Bacillota</taxon>
        <taxon>Tissierellia</taxon>
        <taxon>Tissierellales</taxon>
        <taxon>Gottschalkiaceae</taxon>
        <taxon>Gottschalkia</taxon>
    </lineage>
</organism>
<gene>
    <name evidence="1" type="ordered locus">Curi_c02530</name>
</gene>
<reference evidence="1 2" key="1">
    <citation type="journal article" date="2012" name="PLoS ONE">
        <title>The purine-utilizing bacterium Clostridium acidurici 9a: a genome-guided metabolic reconsideration.</title>
        <authorList>
            <person name="Hartwich K."/>
            <person name="Poehlein A."/>
            <person name="Daniel R."/>
        </authorList>
    </citation>
    <scope>NUCLEOTIDE SEQUENCE [LARGE SCALE GENOMIC DNA]</scope>
    <source>
        <strain evidence="2">ATCC 7906 / DSM 604 / BCRC 14475 / CIP 104303 / KCTC 5404 / NCIMB 10678 / 9a</strain>
    </source>
</reference>
<name>K0AU19_GOTA9</name>
<dbReference type="EMBL" id="CP003326">
    <property type="protein sequence ID" value="AFS77333.1"/>
    <property type="molecule type" value="Genomic_DNA"/>
</dbReference>
<dbReference type="AlphaFoldDB" id="K0AU19"/>
<accession>K0AU19</accession>
<dbReference type="eggNOG" id="ENOG5031503">
    <property type="taxonomic scope" value="Bacteria"/>
</dbReference>
<sequence length="109" mass="12643">MSRQVCKRCNRIFDGNKVGYCDKCYDKNEKEYNLILEYLKKNPDAIVLEIIDKTGVSLKTLNRFVEEGGLSYTESNIKPEDIESGEYLKIISRILKGRGKFHTSITDDW</sequence>
<keyword evidence="1" id="KW-0966">Cell projection</keyword>
<keyword evidence="2" id="KW-1185">Reference proteome</keyword>